<dbReference type="GO" id="GO:0003676">
    <property type="term" value="F:nucleic acid binding"/>
    <property type="evidence" value="ECO:0007669"/>
    <property type="project" value="InterPro"/>
</dbReference>
<reference evidence="7" key="1">
    <citation type="submission" date="2025-08" db="UniProtKB">
        <authorList>
            <consortium name="RefSeq"/>
        </authorList>
    </citation>
    <scope>IDENTIFICATION</scope>
</reference>
<protein>
    <submittedName>
        <fullName evidence="7">Protein MOS2-like</fullName>
    </submittedName>
</protein>
<evidence type="ECO:0000313" key="6">
    <source>
        <dbReference type="Proteomes" id="UP001515500"/>
    </source>
</evidence>
<evidence type="ECO:0000256" key="1">
    <source>
        <dbReference type="ARBA" id="ARBA00004123"/>
    </source>
</evidence>
<dbReference type="Pfam" id="PF00467">
    <property type="entry name" value="KOW"/>
    <property type="match status" value="1"/>
</dbReference>
<evidence type="ECO:0000256" key="4">
    <source>
        <dbReference type="SAM" id="MobiDB-lite"/>
    </source>
</evidence>
<dbReference type="Pfam" id="PF12656">
    <property type="entry name" value="G-patch_2"/>
    <property type="match status" value="1"/>
</dbReference>
<comment type="similarity">
    <text evidence="2">Belongs to the MOS2 family.</text>
</comment>
<evidence type="ECO:0000256" key="3">
    <source>
        <dbReference type="ARBA" id="ARBA00023242"/>
    </source>
</evidence>
<feature type="compositionally biased region" description="Basic and acidic residues" evidence="4">
    <location>
        <begin position="289"/>
        <end position="312"/>
    </location>
</feature>
<dbReference type="PANTHER" id="PTHR15818">
    <property type="entry name" value="G PATCH AND KOW-CONTAINING"/>
    <property type="match status" value="1"/>
</dbReference>
<dbReference type="InterPro" id="IPR005824">
    <property type="entry name" value="KOW"/>
</dbReference>
<dbReference type="Proteomes" id="UP001515500">
    <property type="component" value="Chromosome 19"/>
</dbReference>
<dbReference type="GO" id="GO:0005681">
    <property type="term" value="C:spliceosomal complex"/>
    <property type="evidence" value="ECO:0007669"/>
    <property type="project" value="TreeGrafter"/>
</dbReference>
<dbReference type="InterPro" id="IPR026822">
    <property type="entry name" value="Spp2/MOS2_G-patch"/>
</dbReference>
<dbReference type="RefSeq" id="XP_039114053.1">
    <property type="nucleotide sequence ID" value="XM_039258119.1"/>
</dbReference>
<name>A0AB40AGU5_DIOCR</name>
<keyword evidence="3" id="KW-0539">Nucleus</keyword>
<dbReference type="Gene3D" id="2.30.30.140">
    <property type="match status" value="1"/>
</dbReference>
<dbReference type="SMART" id="SM00443">
    <property type="entry name" value="G_patch"/>
    <property type="match status" value="1"/>
</dbReference>
<evidence type="ECO:0000256" key="2">
    <source>
        <dbReference type="ARBA" id="ARBA00010966"/>
    </source>
</evidence>
<feature type="region of interest" description="Disordered" evidence="4">
    <location>
        <begin position="289"/>
        <end position="331"/>
    </location>
</feature>
<comment type="subcellular location">
    <subcellularLocation>
        <location evidence="1">Nucleus</location>
    </subcellularLocation>
</comment>
<dbReference type="GO" id="GO:0000398">
    <property type="term" value="P:mRNA splicing, via spliceosome"/>
    <property type="evidence" value="ECO:0007669"/>
    <property type="project" value="InterPro"/>
</dbReference>
<dbReference type="PROSITE" id="PS50174">
    <property type="entry name" value="G_PATCH"/>
    <property type="match status" value="1"/>
</dbReference>
<sequence length="455" mass="50771">MKLSFSIPSKTSAVSTTSQAFSDDHRTTDSDPKPEYFTVFDGSQPLPTVSPSLVIPPIPNSDFRAAKKMKNLIPPPVSADPDVTSDTQFVLDTSGADAPAGSIPYGLTIRESKLKDESEERDPQLAELRRFREDIKSLPADRGMEEFADVSVENFAAAVLAGYGWKEGMGIGRGNKEDVKVVQYDRRQGKEGLGYDPSSAKDAKKKKDQKVTVKEEKIVRVIDGKHMGLKGKIVEAFEKMDSGSPKVVVLKLLDSGEEVRLGGDMIAELGSVEEEKCLRKLKELDIRRRDEKKSRDRRREEKRSRDGEREATNGELAKSSNQGRKSNEKERVPVQWLRSHIKVRIISKDFKKGKYYLKKGKVVDVVGPMRCDISMDDNGELVQGVHQDMLETAIPKRGGSVLVLYGRHEGVYGRLEERNTEKETGVVRDADSHVLINVNLEQIAEYVGDPSYIGY</sequence>
<dbReference type="InterPro" id="IPR000467">
    <property type="entry name" value="G_patch_dom"/>
</dbReference>
<feature type="compositionally biased region" description="Basic and acidic residues" evidence="4">
    <location>
        <begin position="22"/>
        <end position="34"/>
    </location>
</feature>
<gene>
    <name evidence="7" type="primary">LOC120249566</name>
</gene>
<feature type="compositionally biased region" description="Polar residues" evidence="4">
    <location>
        <begin position="1"/>
        <end position="21"/>
    </location>
</feature>
<feature type="domain" description="G-patch" evidence="5">
    <location>
        <begin position="152"/>
        <end position="198"/>
    </location>
</feature>
<dbReference type="GeneID" id="120249566"/>
<dbReference type="SMART" id="SM00739">
    <property type="entry name" value="KOW"/>
    <property type="match status" value="2"/>
</dbReference>
<dbReference type="PANTHER" id="PTHR15818:SF2">
    <property type="entry name" value="G-PATCH DOMAIN AND KOW MOTIFS-CONTAINING PROTEIN"/>
    <property type="match status" value="1"/>
</dbReference>
<accession>A0AB40AGU5</accession>
<dbReference type="InterPro" id="IPR045166">
    <property type="entry name" value="Spp2-like"/>
</dbReference>
<dbReference type="AlphaFoldDB" id="A0AB40AGU5"/>
<organism evidence="6 7">
    <name type="scientific">Dioscorea cayennensis subsp. rotundata</name>
    <name type="common">White Guinea yam</name>
    <name type="synonym">Dioscorea rotundata</name>
    <dbReference type="NCBI Taxonomy" id="55577"/>
    <lineage>
        <taxon>Eukaryota</taxon>
        <taxon>Viridiplantae</taxon>
        <taxon>Streptophyta</taxon>
        <taxon>Embryophyta</taxon>
        <taxon>Tracheophyta</taxon>
        <taxon>Spermatophyta</taxon>
        <taxon>Magnoliopsida</taxon>
        <taxon>Liliopsida</taxon>
        <taxon>Dioscoreales</taxon>
        <taxon>Dioscoreaceae</taxon>
        <taxon>Dioscorea</taxon>
    </lineage>
</organism>
<dbReference type="Pfam" id="PF25088">
    <property type="entry name" value="GPKOW_C"/>
    <property type="match status" value="1"/>
</dbReference>
<keyword evidence="6" id="KW-1185">Reference proteome</keyword>
<proteinExistence type="inferred from homology"/>
<feature type="region of interest" description="Disordered" evidence="4">
    <location>
        <begin position="1"/>
        <end position="42"/>
    </location>
</feature>
<evidence type="ECO:0000259" key="5">
    <source>
        <dbReference type="PROSITE" id="PS50174"/>
    </source>
</evidence>
<evidence type="ECO:0000313" key="7">
    <source>
        <dbReference type="RefSeq" id="XP_039114053.1"/>
    </source>
</evidence>